<dbReference type="AlphaFoldDB" id="A0A401QF63"/>
<proteinExistence type="predicted"/>
<name>A0A401QF63_SCYTO</name>
<organism evidence="1 2">
    <name type="scientific">Scyliorhinus torazame</name>
    <name type="common">Cloudy catshark</name>
    <name type="synonym">Catulus torazame</name>
    <dbReference type="NCBI Taxonomy" id="75743"/>
    <lineage>
        <taxon>Eukaryota</taxon>
        <taxon>Metazoa</taxon>
        <taxon>Chordata</taxon>
        <taxon>Craniata</taxon>
        <taxon>Vertebrata</taxon>
        <taxon>Chondrichthyes</taxon>
        <taxon>Elasmobranchii</taxon>
        <taxon>Galeomorphii</taxon>
        <taxon>Galeoidea</taxon>
        <taxon>Carcharhiniformes</taxon>
        <taxon>Scyliorhinidae</taxon>
        <taxon>Scyliorhinus</taxon>
    </lineage>
</organism>
<accession>A0A401QF63</accession>
<dbReference type="Proteomes" id="UP000288216">
    <property type="component" value="Unassembled WGS sequence"/>
</dbReference>
<comment type="caution">
    <text evidence="1">The sequence shown here is derived from an EMBL/GenBank/DDBJ whole genome shotgun (WGS) entry which is preliminary data.</text>
</comment>
<feature type="non-terminal residue" evidence="1">
    <location>
        <position position="60"/>
    </location>
</feature>
<reference evidence="1 2" key="1">
    <citation type="journal article" date="2018" name="Nat. Ecol. Evol.">
        <title>Shark genomes provide insights into elasmobranch evolution and the origin of vertebrates.</title>
        <authorList>
            <person name="Hara Y"/>
            <person name="Yamaguchi K"/>
            <person name="Onimaru K"/>
            <person name="Kadota M"/>
            <person name="Koyanagi M"/>
            <person name="Keeley SD"/>
            <person name="Tatsumi K"/>
            <person name="Tanaka K"/>
            <person name="Motone F"/>
            <person name="Kageyama Y"/>
            <person name="Nozu R"/>
            <person name="Adachi N"/>
            <person name="Nishimura O"/>
            <person name="Nakagawa R"/>
            <person name="Tanegashima C"/>
            <person name="Kiyatake I"/>
            <person name="Matsumoto R"/>
            <person name="Murakumo K"/>
            <person name="Nishida K"/>
            <person name="Terakita A"/>
            <person name="Kuratani S"/>
            <person name="Sato K"/>
            <person name="Hyodo S Kuraku.S."/>
        </authorList>
    </citation>
    <scope>NUCLEOTIDE SEQUENCE [LARGE SCALE GENOMIC DNA]</scope>
</reference>
<protein>
    <submittedName>
        <fullName evidence="1">Uncharacterized protein</fullName>
    </submittedName>
</protein>
<keyword evidence="2" id="KW-1185">Reference proteome</keyword>
<dbReference type="EMBL" id="BFAA01051615">
    <property type="protein sequence ID" value="GCB84011.1"/>
    <property type="molecule type" value="Genomic_DNA"/>
</dbReference>
<evidence type="ECO:0000313" key="2">
    <source>
        <dbReference type="Proteomes" id="UP000288216"/>
    </source>
</evidence>
<sequence length="60" mass="7000">MVFRVEDCLLQHSKQDDPAYPVLDPEQVLPVTGQQEKPDDTVEHIDDTHHHVELQKEKQL</sequence>
<evidence type="ECO:0000313" key="1">
    <source>
        <dbReference type="EMBL" id="GCB84011.1"/>
    </source>
</evidence>
<gene>
    <name evidence="1" type="ORF">scyTo_0024618</name>
</gene>